<protein>
    <recommendedName>
        <fullName evidence="1">Putative adhesin Stv domain-containing protein</fullName>
    </recommendedName>
</protein>
<dbReference type="PANTHER" id="PTHR32305">
    <property type="match status" value="1"/>
</dbReference>
<dbReference type="EMBL" id="MKZO01000031">
    <property type="protein sequence ID" value="OLS61480.1"/>
    <property type="molecule type" value="Genomic_DNA"/>
</dbReference>
<dbReference type="OrthoDB" id="7056038at2"/>
<dbReference type="Gene3D" id="2.180.10.10">
    <property type="entry name" value="RHS repeat-associated core"/>
    <property type="match status" value="1"/>
</dbReference>
<reference evidence="2 3" key="1">
    <citation type="submission" date="2016-10" db="EMBL/GenBank/DDBJ databases">
        <title>Genome Sequence of Pseudomonas putida GM4FR.</title>
        <authorList>
            <person name="Poehlein A."/>
            <person name="Wemheuer F."/>
            <person name="Hollensteiner J."/>
            <person name="Wemheuer B."/>
        </authorList>
    </citation>
    <scope>NUCLEOTIDE SEQUENCE [LARGE SCALE GENOMIC DNA]</scope>
    <source>
        <strain evidence="2 3">GM4FR</strain>
    </source>
</reference>
<dbReference type="RefSeq" id="WP_075804330.1">
    <property type="nucleotide sequence ID" value="NZ_MKZO01000031.1"/>
</dbReference>
<accession>A0A1Q9R253</accession>
<evidence type="ECO:0000313" key="3">
    <source>
        <dbReference type="Proteomes" id="UP000186736"/>
    </source>
</evidence>
<dbReference type="InterPro" id="IPR050708">
    <property type="entry name" value="T6SS_VgrG/RHS"/>
</dbReference>
<feature type="domain" description="Putative adhesin Stv" evidence="1">
    <location>
        <begin position="737"/>
        <end position="897"/>
    </location>
</feature>
<dbReference type="Pfam" id="PF18807">
    <property type="entry name" value="TTc_toxin_rep"/>
    <property type="match status" value="1"/>
</dbReference>
<organism evidence="2 3">
    <name type="scientific">Pseudomonas putida</name>
    <name type="common">Arthrobacter siderocapsulatus</name>
    <dbReference type="NCBI Taxonomy" id="303"/>
    <lineage>
        <taxon>Bacteria</taxon>
        <taxon>Pseudomonadati</taxon>
        <taxon>Pseudomonadota</taxon>
        <taxon>Gammaproteobacteria</taxon>
        <taxon>Pseudomonadales</taxon>
        <taxon>Pseudomonadaceae</taxon>
        <taxon>Pseudomonas</taxon>
    </lineage>
</organism>
<dbReference type="AlphaFoldDB" id="A0A1Q9R253"/>
<dbReference type="InterPro" id="IPR041508">
    <property type="entry name" value="TcC-like_repeat"/>
</dbReference>
<gene>
    <name evidence="2" type="ORF">PSEMO_35470</name>
</gene>
<dbReference type="InterPro" id="IPR049002">
    <property type="entry name" value="Stv"/>
</dbReference>
<evidence type="ECO:0000259" key="1">
    <source>
        <dbReference type="Pfam" id="PF21527"/>
    </source>
</evidence>
<dbReference type="NCBIfam" id="TIGR03696">
    <property type="entry name" value="Rhs_assc_core"/>
    <property type="match status" value="1"/>
</dbReference>
<dbReference type="Pfam" id="PF21527">
    <property type="entry name" value="Stv"/>
    <property type="match status" value="1"/>
</dbReference>
<sequence>MSPSLFQQTPSITAFDSRGLSVRSIEYLRHPDTEPATTALITRHHYGAMGFLASSSDPRLHALGRSSLDCVTDLAGKPLRTRSADAGTEVRLHDAARREAFAVSRIRSDGPRADDLTEAVTRTWQYEDDTLPGRPLALTEQVAGEPPRISERFVWGGVSPQEQDFNLAGQCVSHYGTEGLTSIDSVSLNGVSLQQTRRLLAQADMAGTLADWQGTGPDNWNEWLAEQAWVNLSVVDACAATLAITDAQGHRRRFAYDVAGLPKASWVAVADGPEQIVVKACSYCANGHKLREEHGNQVLTTYGYEVQTERLARIRTERPAGHPAGAMLLQDLHYEYDPCGNVRRVTNEAQAIRFWRNQRVAPETVLEYDSLYQLVSATGREMAAMSAAVDDVTYTRYQRSYSYDAAGNLLRIHHTTPATGHAFNLSLVVSECSNRALSDSLVGSPAEVEALFTAGGQQKVLSPGQTLAWTPRGHLAEVTSAAGDLDEHYRYDSRGLRVLKTGTRGNVSGERCHYLPQLELRTLHNGARANGQLQVLLCDQGQDAQVRLLHWVSGKPDEVANDQLRFSYVDRLGSGMLELDQHGLVLSREEYYPYGGTAVWAASSQVEGEGKTIRYSGKERDATGLYYYGQRYYQPWLGRWLGADPAGTVDGLNLFRAMRNNPVTFEDVAGLVPVAPEQVEEKSTEVVARGGPDVLSLPHREIRHLDPYHQKEYAFIAADLGEHYRLYMDKGGPSDNLVITADGATAFWLRDIPVEKGQRFGFFTQHGQLLEDPGIGKLMRGSNKVFVLTDGTDFEPRKQEAQDLLAAGRTGKLSGSRKAGFIADYSLFKFADDNADVLATVLSLNRSEQSDFRFDVLTVRRRRALPAMLKMASLSGALSVLKKNGFNYSTVYASFCRGVFLHRAKSFDPTRAKDI</sequence>
<dbReference type="PANTHER" id="PTHR32305:SF15">
    <property type="entry name" value="PROTEIN RHSA-RELATED"/>
    <property type="match status" value="1"/>
</dbReference>
<evidence type="ECO:0000313" key="2">
    <source>
        <dbReference type="EMBL" id="OLS61480.1"/>
    </source>
</evidence>
<proteinExistence type="predicted"/>
<dbReference type="Proteomes" id="UP000186736">
    <property type="component" value="Unassembled WGS sequence"/>
</dbReference>
<dbReference type="InterPro" id="IPR022385">
    <property type="entry name" value="Rhs_assc_core"/>
</dbReference>
<name>A0A1Q9R253_PSEPU</name>
<comment type="caution">
    <text evidence="2">The sequence shown here is derived from an EMBL/GenBank/DDBJ whole genome shotgun (WGS) entry which is preliminary data.</text>
</comment>